<name>A0ABP7YQE9_9SPHI</name>
<dbReference type="SUPFAM" id="SSF53649">
    <property type="entry name" value="Alkaline phosphatase-like"/>
    <property type="match status" value="1"/>
</dbReference>
<dbReference type="SUPFAM" id="SSF49899">
    <property type="entry name" value="Concanavalin A-like lectins/glucanases"/>
    <property type="match status" value="1"/>
</dbReference>
<gene>
    <name evidence="1" type="ORF">GCM10022216_18300</name>
</gene>
<dbReference type="EMBL" id="BAAAZI010000007">
    <property type="protein sequence ID" value="GAA4139792.1"/>
    <property type="molecule type" value="Genomic_DNA"/>
</dbReference>
<dbReference type="InterPro" id="IPR013320">
    <property type="entry name" value="ConA-like_dom_sf"/>
</dbReference>
<comment type="caution">
    <text evidence="1">The sequence shown here is derived from an EMBL/GenBank/DDBJ whole genome shotgun (WGS) entry which is preliminary data.</text>
</comment>
<dbReference type="RefSeq" id="WP_344674396.1">
    <property type="nucleotide sequence ID" value="NZ_BAAAZI010000007.1"/>
</dbReference>
<organism evidence="1 2">
    <name type="scientific">Sphingobacterium kyonggiense</name>
    <dbReference type="NCBI Taxonomy" id="714075"/>
    <lineage>
        <taxon>Bacteria</taxon>
        <taxon>Pseudomonadati</taxon>
        <taxon>Bacteroidota</taxon>
        <taxon>Sphingobacteriia</taxon>
        <taxon>Sphingobacteriales</taxon>
        <taxon>Sphingobacteriaceae</taxon>
        <taxon>Sphingobacterium</taxon>
    </lineage>
</organism>
<reference evidence="2" key="1">
    <citation type="journal article" date="2019" name="Int. J. Syst. Evol. Microbiol.">
        <title>The Global Catalogue of Microorganisms (GCM) 10K type strain sequencing project: providing services to taxonomists for standard genome sequencing and annotation.</title>
        <authorList>
            <consortium name="The Broad Institute Genomics Platform"/>
            <consortium name="The Broad Institute Genome Sequencing Center for Infectious Disease"/>
            <person name="Wu L."/>
            <person name="Ma J."/>
        </authorList>
    </citation>
    <scope>NUCLEOTIDE SEQUENCE [LARGE SCALE GENOMIC DNA]</scope>
    <source>
        <strain evidence="2">JCM 16704</strain>
    </source>
</reference>
<protein>
    <recommendedName>
        <fullName evidence="3">Type I phosphodiesterase/nucleotide pyrophosphatase</fullName>
    </recommendedName>
</protein>
<proteinExistence type="predicted"/>
<sequence>MNRFLWLFGLAIVLFASCKKYGTPGYLEGERAGVDSTKVFARKVLLVQMDGLPGKEIERYLTANKGKLANLEKLMAVGKYSFKTLAGSANGEATAWSTQFSGYDYSSHQIKDLSFKSVTDQSRRGFAKNIGVPGLFTRLNTLNTELISYSFMQSKELSSVISQGATERLVSANDVDLVKSAVDVLSKRAVDFCLVELTDPVIAGKNGGFVVENSKYTEALQKADAHIGKLLDAIQQRTNVEQEDWMVIITSSFGGTTTGITANGENASLETFALYSAPRLSEKKFEDDKFSYFHGYGYYPMVVKHSENNTNPRGFDEMGYRAQSPDDEGSKPFNFSTTGELLIEFRMRTYPDNYWLNLESSGGYTFYSNQFIGKDSSAIAPNTPGWSIIGWRNEFSLRLDDGSYNSKATISRGTDGIWNHYAISIKNYTANSVVIRWYINGVQREYFTMANFTVESISNNYPFTLGFNEQDEFYAITSADYGNVRVWNSSLTNEDVARLACQTTIPPSDPNYANLIASYDQIFFPGNKKIWKNSIVGKAADLTISGKDPIKDYDRLGTSCKITVPFRTVDLLPQVFYWLGYTVPTEWRLDGRLFLNQFENEITR</sequence>
<dbReference type="Gene3D" id="3.40.720.10">
    <property type="entry name" value="Alkaline Phosphatase, subunit A"/>
    <property type="match status" value="1"/>
</dbReference>
<keyword evidence="2" id="KW-1185">Reference proteome</keyword>
<dbReference type="PROSITE" id="PS51257">
    <property type="entry name" value="PROKAR_LIPOPROTEIN"/>
    <property type="match status" value="1"/>
</dbReference>
<evidence type="ECO:0008006" key="3">
    <source>
        <dbReference type="Google" id="ProtNLM"/>
    </source>
</evidence>
<dbReference type="Pfam" id="PF13385">
    <property type="entry name" value="Laminin_G_3"/>
    <property type="match status" value="1"/>
</dbReference>
<evidence type="ECO:0000313" key="1">
    <source>
        <dbReference type="EMBL" id="GAA4139792.1"/>
    </source>
</evidence>
<dbReference type="InterPro" id="IPR017850">
    <property type="entry name" value="Alkaline_phosphatase_core_sf"/>
</dbReference>
<accession>A0ABP7YQE9</accession>
<dbReference type="Gene3D" id="2.60.120.200">
    <property type="match status" value="1"/>
</dbReference>
<dbReference type="Proteomes" id="UP001500101">
    <property type="component" value="Unassembled WGS sequence"/>
</dbReference>
<evidence type="ECO:0000313" key="2">
    <source>
        <dbReference type="Proteomes" id="UP001500101"/>
    </source>
</evidence>